<dbReference type="Proteomes" id="UP000664904">
    <property type="component" value="Chromosome"/>
</dbReference>
<dbReference type="KEGG" id="pxi:J5O05_00160"/>
<keyword evidence="3" id="KW-0614">Plasmid</keyword>
<gene>
    <name evidence="3" type="ORF">J5O05_00160</name>
    <name evidence="4" type="ORF">J5O05_17065</name>
</gene>
<dbReference type="EMBL" id="CP072133">
    <property type="protein sequence ID" value="QTH72942.1"/>
    <property type="molecule type" value="Genomic_DNA"/>
</dbReference>
<keyword evidence="5" id="KW-1185">Reference proteome</keyword>
<accession>A0A975DE29</accession>
<keyword evidence="1" id="KW-0732">Signal</keyword>
<proteinExistence type="predicted"/>
<evidence type="ECO:0000313" key="5">
    <source>
        <dbReference type="Proteomes" id="UP000664904"/>
    </source>
</evidence>
<dbReference type="AlphaFoldDB" id="A0A975DE29"/>
<evidence type="ECO:0000313" key="3">
    <source>
        <dbReference type="EMBL" id="QTH70123.1"/>
    </source>
</evidence>
<reference evidence="3" key="1">
    <citation type="submission" date="2021-03" db="EMBL/GenBank/DDBJ databases">
        <title>Complete Genome of Pseudoalteromonas xiamenensis STKMTI.2, a new potential marine bacterium producing anti-Vibrio compounds.</title>
        <authorList>
            <person name="Handayani D.P."/>
            <person name="Isnansetyo A."/>
            <person name="Istiqomah I."/>
            <person name="Jumina J."/>
        </authorList>
    </citation>
    <scope>NUCLEOTIDE SEQUENCE</scope>
    <source>
        <strain evidence="3">STKMTI.2</strain>
        <plasmid evidence="3">unnamed2</plasmid>
    </source>
</reference>
<evidence type="ECO:0000256" key="1">
    <source>
        <dbReference type="SAM" id="SignalP"/>
    </source>
</evidence>
<dbReference type="Pfam" id="PF03413">
    <property type="entry name" value="PepSY"/>
    <property type="match status" value="1"/>
</dbReference>
<evidence type="ECO:0000313" key="4">
    <source>
        <dbReference type="EMBL" id="QTH72942.1"/>
    </source>
</evidence>
<dbReference type="EMBL" id="CP072132">
    <property type="protein sequence ID" value="QTH70123.1"/>
    <property type="molecule type" value="Genomic_DNA"/>
</dbReference>
<organism evidence="3 5">
    <name type="scientific">Pseudoalteromonas xiamenensis</name>
    <dbReference type="NCBI Taxonomy" id="882626"/>
    <lineage>
        <taxon>Bacteria</taxon>
        <taxon>Pseudomonadati</taxon>
        <taxon>Pseudomonadota</taxon>
        <taxon>Gammaproteobacteria</taxon>
        <taxon>Alteromonadales</taxon>
        <taxon>Pseudoalteromonadaceae</taxon>
        <taxon>Pseudoalteromonas</taxon>
    </lineage>
</organism>
<dbReference type="KEGG" id="pxi:J5O05_17065"/>
<feature type="domain" description="PepSY" evidence="2">
    <location>
        <begin position="29"/>
        <end position="81"/>
    </location>
</feature>
<geneLocation type="plasmid" evidence="3 5">
    <name>unnamed2</name>
</geneLocation>
<dbReference type="Proteomes" id="UP000664904">
    <property type="component" value="Plasmid unnamed2"/>
</dbReference>
<dbReference type="InterPro" id="IPR025711">
    <property type="entry name" value="PepSY"/>
</dbReference>
<name>A0A975DE29_9GAMM</name>
<protein>
    <submittedName>
        <fullName evidence="3">PepSY domain-containing protein</fullName>
    </submittedName>
</protein>
<sequence>MRLFTLVAVIGLSIWSLPPAFGKTDSDTLTKKEAVELALKEYSGKTLKITDQGSYYIIRILGSNGRVLDVQVDKKTGAVRKD</sequence>
<evidence type="ECO:0000259" key="2">
    <source>
        <dbReference type="Pfam" id="PF03413"/>
    </source>
</evidence>
<feature type="chain" id="PRO_5038325377" evidence="1">
    <location>
        <begin position="23"/>
        <end position="82"/>
    </location>
</feature>
<dbReference type="Gene3D" id="3.10.450.40">
    <property type="match status" value="1"/>
</dbReference>
<feature type="signal peptide" evidence="1">
    <location>
        <begin position="1"/>
        <end position="22"/>
    </location>
</feature>